<dbReference type="InterPro" id="IPR036922">
    <property type="entry name" value="Rieske_2Fe-2S_sf"/>
</dbReference>
<reference evidence="8 9" key="1">
    <citation type="submission" date="2019-03" db="EMBL/GenBank/DDBJ databases">
        <authorList>
            <person name="Sebastian G."/>
            <person name="Baumann P."/>
            <person name="Ruckert C."/>
            <person name="Kalinowski J."/>
            <person name="Nebel B."/>
            <person name="Takors R."/>
            <person name="Blombach B."/>
        </authorList>
    </citation>
    <scope>NUCLEOTIDE SEQUENCE [LARGE SCALE GENOMIC DNA]</scope>
    <source>
        <strain evidence="8 9">DSM 1084</strain>
    </source>
</reference>
<evidence type="ECO:0000313" key="8">
    <source>
        <dbReference type="EMBL" id="QBM26614.1"/>
    </source>
</evidence>
<evidence type="ECO:0000313" key="9">
    <source>
        <dbReference type="Proteomes" id="UP000293912"/>
    </source>
</evidence>
<keyword evidence="9" id="KW-1185">Reference proteome</keyword>
<dbReference type="GO" id="GO:0046872">
    <property type="term" value="F:metal ion binding"/>
    <property type="evidence" value="ECO:0007669"/>
    <property type="project" value="UniProtKB-KW"/>
</dbReference>
<feature type="domain" description="Rieske" evidence="7">
    <location>
        <begin position="5"/>
        <end position="100"/>
    </location>
</feature>
<sequence length="103" mass="11043">MSNWTDVAAEADLFEGAGIPVSPGGRDIALFAVEGEVFATDNLCTHGNARLCDGFVEGHEIECPFHQGRFDLRTGEATLPPCTQPIKVWPVKVEGGRVFLSLG</sequence>
<dbReference type="PROSITE" id="PS51296">
    <property type="entry name" value="RIESKE"/>
    <property type="match status" value="1"/>
</dbReference>
<keyword evidence="3" id="KW-0408">Iron</keyword>
<evidence type="ECO:0000256" key="6">
    <source>
        <dbReference type="ARBA" id="ARBA00038001"/>
    </source>
</evidence>
<dbReference type="GO" id="GO:0051537">
    <property type="term" value="F:2 iron, 2 sulfur cluster binding"/>
    <property type="evidence" value="ECO:0007669"/>
    <property type="project" value="UniProtKB-KW"/>
</dbReference>
<keyword evidence="2" id="KW-0479">Metal-binding</keyword>
<dbReference type="SUPFAM" id="SSF50022">
    <property type="entry name" value="ISP domain"/>
    <property type="match status" value="1"/>
</dbReference>
<organism evidence="8 9">
    <name type="scientific">Hydrogenophaga pseudoflava</name>
    <name type="common">Pseudomonas carboxydoflava</name>
    <dbReference type="NCBI Taxonomy" id="47421"/>
    <lineage>
        <taxon>Bacteria</taxon>
        <taxon>Pseudomonadati</taxon>
        <taxon>Pseudomonadota</taxon>
        <taxon>Betaproteobacteria</taxon>
        <taxon>Burkholderiales</taxon>
        <taxon>Comamonadaceae</taxon>
        <taxon>Hydrogenophaga</taxon>
    </lineage>
</organism>
<dbReference type="Pfam" id="PF00355">
    <property type="entry name" value="Rieske"/>
    <property type="match status" value="1"/>
</dbReference>
<dbReference type="EMBL" id="CP037867">
    <property type="protein sequence ID" value="QBM26614.1"/>
    <property type="molecule type" value="Genomic_DNA"/>
</dbReference>
<gene>
    <name evidence="8" type="primary">nagAb</name>
    <name evidence="8" type="ORF">HPF_02900</name>
</gene>
<accession>A0A4P6WZF9</accession>
<dbReference type="CDD" id="cd03528">
    <property type="entry name" value="Rieske_RO_ferredoxin"/>
    <property type="match status" value="1"/>
</dbReference>
<comment type="similarity">
    <text evidence="6">Belongs to the bacterial ring-hydroxylating dioxygenase ferredoxin component family.</text>
</comment>
<name>A0A4P6WZF9_HYDPS</name>
<dbReference type="PANTHER" id="PTHR21496:SF0">
    <property type="entry name" value="RIESKE DOMAIN-CONTAINING PROTEIN"/>
    <property type="match status" value="1"/>
</dbReference>
<proteinExistence type="inferred from homology"/>
<keyword evidence="8" id="KW-0223">Dioxygenase</keyword>
<evidence type="ECO:0000256" key="2">
    <source>
        <dbReference type="ARBA" id="ARBA00022723"/>
    </source>
</evidence>
<protein>
    <submittedName>
        <fullName evidence="8">Naphthalene 1,2-dioxygenase/salicylate 5-hydroxylase system, ferredoxin component</fullName>
    </submittedName>
</protein>
<keyword evidence="8" id="KW-0560">Oxidoreductase</keyword>
<dbReference type="InterPro" id="IPR017941">
    <property type="entry name" value="Rieske_2Fe-2S"/>
</dbReference>
<evidence type="ECO:0000256" key="1">
    <source>
        <dbReference type="ARBA" id="ARBA00022714"/>
    </source>
</evidence>
<evidence type="ECO:0000256" key="5">
    <source>
        <dbReference type="ARBA" id="ARBA00034078"/>
    </source>
</evidence>
<evidence type="ECO:0000259" key="7">
    <source>
        <dbReference type="PROSITE" id="PS51296"/>
    </source>
</evidence>
<keyword evidence="1" id="KW-0001">2Fe-2S</keyword>
<dbReference type="RefSeq" id="WP_133155703.1">
    <property type="nucleotide sequence ID" value="NZ_CP037867.1"/>
</dbReference>
<comment type="cofactor">
    <cofactor evidence="5">
        <name>[2Fe-2S] cluster</name>
        <dbReference type="ChEBI" id="CHEBI:190135"/>
    </cofactor>
</comment>
<dbReference type="AlphaFoldDB" id="A0A4P6WZF9"/>
<evidence type="ECO:0000256" key="3">
    <source>
        <dbReference type="ARBA" id="ARBA00023004"/>
    </source>
</evidence>
<dbReference type="PANTHER" id="PTHR21496">
    <property type="entry name" value="FERREDOXIN-RELATED"/>
    <property type="match status" value="1"/>
</dbReference>
<keyword evidence="4" id="KW-0411">Iron-sulfur</keyword>
<dbReference type="Gene3D" id="2.102.10.10">
    <property type="entry name" value="Rieske [2Fe-2S] iron-sulphur domain"/>
    <property type="match status" value="1"/>
</dbReference>
<evidence type="ECO:0000256" key="4">
    <source>
        <dbReference type="ARBA" id="ARBA00023014"/>
    </source>
</evidence>
<dbReference type="Proteomes" id="UP000293912">
    <property type="component" value="Chromosome"/>
</dbReference>
<dbReference type="KEGG" id="hpse:HPF_02900"/>
<dbReference type="GO" id="GO:0051213">
    <property type="term" value="F:dioxygenase activity"/>
    <property type="evidence" value="ECO:0007669"/>
    <property type="project" value="UniProtKB-KW"/>
</dbReference>